<sequence length="175" mass="19612">MRGNFSFVFVDDLLLFCKAEVPLVSIFQQGLQRFATMSGLHANPSKSQLILSKSAAHMRAALLGLIDFSEGCLPLRYLGLPLLASRLTIADCKPLLKRVDERIKGWEGVNLSFAGRVQLIRSVLMALHTYWAMAFILPKGIIREVEKWLRTFLWNGHSGGLCQGSLEPDVRRKEA</sequence>
<feature type="domain" description="Reverse transcriptase" evidence="1">
    <location>
        <begin position="1"/>
        <end position="82"/>
    </location>
</feature>
<name>A0AAW2XNC2_9LAMI</name>
<organism evidence="2">
    <name type="scientific">Sesamum latifolium</name>
    <dbReference type="NCBI Taxonomy" id="2727402"/>
    <lineage>
        <taxon>Eukaryota</taxon>
        <taxon>Viridiplantae</taxon>
        <taxon>Streptophyta</taxon>
        <taxon>Embryophyta</taxon>
        <taxon>Tracheophyta</taxon>
        <taxon>Spermatophyta</taxon>
        <taxon>Magnoliopsida</taxon>
        <taxon>eudicotyledons</taxon>
        <taxon>Gunneridae</taxon>
        <taxon>Pentapetalae</taxon>
        <taxon>asterids</taxon>
        <taxon>lamiids</taxon>
        <taxon>Lamiales</taxon>
        <taxon>Pedaliaceae</taxon>
        <taxon>Sesamum</taxon>
    </lineage>
</organism>
<dbReference type="InterPro" id="IPR000477">
    <property type="entry name" value="RT_dom"/>
</dbReference>
<dbReference type="AlphaFoldDB" id="A0AAW2XNC2"/>
<protein>
    <recommendedName>
        <fullName evidence="1">Reverse transcriptase domain-containing protein</fullName>
    </recommendedName>
</protein>
<dbReference type="PANTHER" id="PTHR33116">
    <property type="entry name" value="REVERSE TRANSCRIPTASE ZINC-BINDING DOMAIN-CONTAINING PROTEIN-RELATED-RELATED"/>
    <property type="match status" value="1"/>
</dbReference>
<comment type="caution">
    <text evidence="2">The sequence shown here is derived from an EMBL/GenBank/DDBJ whole genome shotgun (WGS) entry which is preliminary data.</text>
</comment>
<reference evidence="2" key="1">
    <citation type="submission" date="2020-06" db="EMBL/GenBank/DDBJ databases">
        <authorList>
            <person name="Li T."/>
            <person name="Hu X."/>
            <person name="Zhang T."/>
            <person name="Song X."/>
            <person name="Zhang H."/>
            <person name="Dai N."/>
            <person name="Sheng W."/>
            <person name="Hou X."/>
            <person name="Wei L."/>
        </authorList>
    </citation>
    <scope>NUCLEOTIDE SEQUENCE</scope>
    <source>
        <strain evidence="2">KEN1</strain>
        <tissue evidence="2">Leaf</tissue>
    </source>
</reference>
<gene>
    <name evidence="2" type="ORF">Slati_0894900</name>
</gene>
<evidence type="ECO:0000313" key="2">
    <source>
        <dbReference type="EMBL" id="KAL0455557.1"/>
    </source>
</evidence>
<reference evidence="2" key="2">
    <citation type="journal article" date="2024" name="Plant">
        <title>Genomic evolution and insights into agronomic trait innovations of Sesamum species.</title>
        <authorList>
            <person name="Miao H."/>
            <person name="Wang L."/>
            <person name="Qu L."/>
            <person name="Liu H."/>
            <person name="Sun Y."/>
            <person name="Le M."/>
            <person name="Wang Q."/>
            <person name="Wei S."/>
            <person name="Zheng Y."/>
            <person name="Lin W."/>
            <person name="Duan Y."/>
            <person name="Cao H."/>
            <person name="Xiong S."/>
            <person name="Wang X."/>
            <person name="Wei L."/>
            <person name="Li C."/>
            <person name="Ma Q."/>
            <person name="Ju M."/>
            <person name="Zhao R."/>
            <person name="Li G."/>
            <person name="Mu C."/>
            <person name="Tian Q."/>
            <person name="Mei H."/>
            <person name="Zhang T."/>
            <person name="Gao T."/>
            <person name="Zhang H."/>
        </authorList>
    </citation>
    <scope>NUCLEOTIDE SEQUENCE</scope>
    <source>
        <strain evidence="2">KEN1</strain>
    </source>
</reference>
<proteinExistence type="predicted"/>
<dbReference type="PANTHER" id="PTHR33116:SF78">
    <property type="entry name" value="OS12G0587133 PROTEIN"/>
    <property type="match status" value="1"/>
</dbReference>
<dbReference type="PROSITE" id="PS50878">
    <property type="entry name" value="RT_POL"/>
    <property type="match status" value="1"/>
</dbReference>
<dbReference type="EMBL" id="JACGWN010000003">
    <property type="protein sequence ID" value="KAL0455557.1"/>
    <property type="molecule type" value="Genomic_DNA"/>
</dbReference>
<evidence type="ECO:0000259" key="1">
    <source>
        <dbReference type="PROSITE" id="PS50878"/>
    </source>
</evidence>
<accession>A0AAW2XNC2</accession>